<sequence length="21" mass="2411">SDHDYANSRMADYLDCYLGSN</sequence>
<proteinExistence type="predicted"/>
<gene>
    <name evidence="1" type="ORF">VCHENC02_4564</name>
</gene>
<comment type="caution">
    <text evidence="1">The sequence shown here is derived from an EMBL/GenBank/DDBJ whole genome shotgun (WGS) entry which is preliminary data.</text>
</comment>
<feature type="non-terminal residue" evidence="1">
    <location>
        <position position="1"/>
    </location>
</feature>
<dbReference type="AlphaFoldDB" id="A0A454CTB3"/>
<dbReference type="EMBL" id="AJSR01002004">
    <property type="protein sequence ID" value="EKM29635.1"/>
    <property type="molecule type" value="Genomic_DNA"/>
</dbReference>
<protein>
    <submittedName>
        <fullName evidence="1">Uncharacterized protein</fullName>
    </submittedName>
</protein>
<evidence type="ECO:0000313" key="2">
    <source>
        <dbReference type="Proteomes" id="UP000008367"/>
    </source>
</evidence>
<dbReference type="Proteomes" id="UP000008367">
    <property type="component" value="Unassembled WGS sequence"/>
</dbReference>
<reference evidence="1 2" key="1">
    <citation type="submission" date="2012-10" db="EMBL/GenBank/DDBJ databases">
        <title>Genome sequence of Vibrio Cholerae HENC-02.</title>
        <authorList>
            <person name="Eppinger M."/>
            <person name="Hasan N.A."/>
            <person name="Sengamalay N."/>
            <person name="Hine E."/>
            <person name="Su Q."/>
            <person name="Daugherty S.C."/>
            <person name="Young S."/>
            <person name="Sadzewicz L."/>
            <person name="Tallon L."/>
            <person name="Cebula T.A."/>
            <person name="Ravel J."/>
            <person name="Colwell R.R."/>
        </authorList>
    </citation>
    <scope>NUCLEOTIDE SEQUENCE [LARGE SCALE GENOMIC DNA]</scope>
    <source>
        <strain evidence="1 2">HENC-02</strain>
    </source>
</reference>
<organism evidence="1 2">
    <name type="scientific">Vibrio harveyi</name>
    <name type="common">Beneckea harveyi</name>
    <dbReference type="NCBI Taxonomy" id="669"/>
    <lineage>
        <taxon>Bacteria</taxon>
        <taxon>Pseudomonadati</taxon>
        <taxon>Pseudomonadota</taxon>
        <taxon>Gammaproteobacteria</taxon>
        <taxon>Vibrionales</taxon>
        <taxon>Vibrionaceae</taxon>
        <taxon>Vibrio</taxon>
    </lineage>
</organism>
<name>A0A454CTB3_VIBHA</name>
<evidence type="ECO:0000313" key="1">
    <source>
        <dbReference type="EMBL" id="EKM29635.1"/>
    </source>
</evidence>
<accession>A0A454CTB3</accession>